<name>A0A135Z5G2_GARVA</name>
<gene>
    <name evidence="1" type="ORF">HMPREF3230_00825</name>
</gene>
<reference evidence="2" key="1">
    <citation type="submission" date="2016-02" db="EMBL/GenBank/DDBJ databases">
        <authorList>
            <person name="Mitreva M."/>
            <person name="Pepin K.H."/>
            <person name="Mihindukulasuriya K.A."/>
            <person name="Fulton R."/>
            <person name="Fronick C."/>
            <person name="O'Laughlin M."/>
            <person name="Miner T."/>
            <person name="Herter B."/>
            <person name="Rosa B.A."/>
            <person name="Cordes M."/>
            <person name="Tomlinson C."/>
            <person name="Wollam A."/>
            <person name="Palsikar V.B."/>
            <person name="Mardis E.R."/>
            <person name="Wilson R.K."/>
        </authorList>
    </citation>
    <scope>NUCLEOTIDE SEQUENCE [LARGE SCALE GENOMIC DNA]</scope>
    <source>
        <strain evidence="2">CMW7778B</strain>
    </source>
</reference>
<dbReference type="EMBL" id="LSRC01000035">
    <property type="protein sequence ID" value="KXI16906.1"/>
    <property type="molecule type" value="Genomic_DNA"/>
</dbReference>
<accession>A0A135Z5G2</accession>
<dbReference type="Proteomes" id="UP000070505">
    <property type="component" value="Unassembled WGS sequence"/>
</dbReference>
<evidence type="ECO:0000313" key="2">
    <source>
        <dbReference type="Proteomes" id="UP000070505"/>
    </source>
</evidence>
<proteinExistence type="predicted"/>
<organism evidence="1 2">
    <name type="scientific">Gardnerella vaginalis</name>
    <dbReference type="NCBI Taxonomy" id="2702"/>
    <lineage>
        <taxon>Bacteria</taxon>
        <taxon>Bacillati</taxon>
        <taxon>Actinomycetota</taxon>
        <taxon>Actinomycetes</taxon>
        <taxon>Bifidobacteriales</taxon>
        <taxon>Bifidobacteriaceae</taxon>
        <taxon>Gardnerella</taxon>
    </lineage>
</organism>
<dbReference type="AlphaFoldDB" id="A0A135Z5G2"/>
<protein>
    <submittedName>
        <fullName evidence="1">Uncharacterized protein</fullName>
    </submittedName>
</protein>
<evidence type="ECO:0000313" key="1">
    <source>
        <dbReference type="EMBL" id="KXI16906.1"/>
    </source>
</evidence>
<sequence length="61" mass="7408">MLFTKDIKTLKFTTTRLQIHYNKAITQKVTINSNKQRQTKIWVIPQKYKQQQTKYKKTFTS</sequence>
<comment type="caution">
    <text evidence="1">The sequence shown here is derived from an EMBL/GenBank/DDBJ whole genome shotgun (WGS) entry which is preliminary data.</text>
</comment>
<dbReference type="PATRIC" id="fig|2702.101.peg.806"/>